<dbReference type="GO" id="GO:0003700">
    <property type="term" value="F:DNA-binding transcription factor activity"/>
    <property type="evidence" value="ECO:0007669"/>
    <property type="project" value="TreeGrafter"/>
</dbReference>
<keyword evidence="3" id="KW-0804">Transcription</keyword>
<evidence type="ECO:0000313" key="5">
    <source>
        <dbReference type="EMBL" id="ENO18918.1"/>
    </source>
</evidence>
<proteinExistence type="predicted"/>
<accession>N6XCG1</accession>
<evidence type="ECO:0000256" key="1">
    <source>
        <dbReference type="ARBA" id="ARBA00023015"/>
    </source>
</evidence>
<feature type="domain" description="HTH lacI-type" evidence="4">
    <location>
        <begin position="19"/>
        <end position="73"/>
    </location>
</feature>
<dbReference type="InterPro" id="IPR000843">
    <property type="entry name" value="HTH_LacI"/>
</dbReference>
<keyword evidence="2" id="KW-0238">DNA-binding</keyword>
<dbReference type="Pfam" id="PF13377">
    <property type="entry name" value="Peripla_BP_3"/>
    <property type="match status" value="1"/>
</dbReference>
<protein>
    <submittedName>
        <fullName evidence="5">MalR family transcriptional regulator</fullName>
    </submittedName>
</protein>
<dbReference type="eggNOG" id="COG1609">
    <property type="taxonomic scope" value="Bacteria"/>
</dbReference>
<dbReference type="STRING" id="888050.HMPREF9004_0253"/>
<dbReference type="EMBL" id="AQHZ01000005">
    <property type="protein sequence ID" value="ENO18918.1"/>
    <property type="molecule type" value="Genomic_DNA"/>
</dbReference>
<keyword evidence="6" id="KW-1185">Reference proteome</keyword>
<dbReference type="PROSITE" id="PS50932">
    <property type="entry name" value="HTH_LACI_2"/>
    <property type="match status" value="1"/>
</dbReference>
<dbReference type="CDD" id="cd06267">
    <property type="entry name" value="PBP1_LacI_sugar_binding-like"/>
    <property type="match status" value="1"/>
</dbReference>
<dbReference type="CDD" id="cd01392">
    <property type="entry name" value="HTH_LacI"/>
    <property type="match status" value="1"/>
</dbReference>
<dbReference type="SUPFAM" id="SSF47413">
    <property type="entry name" value="lambda repressor-like DNA-binding domains"/>
    <property type="match status" value="1"/>
</dbReference>
<dbReference type="Gene3D" id="3.40.50.2300">
    <property type="match status" value="2"/>
</dbReference>
<dbReference type="InterPro" id="IPR028082">
    <property type="entry name" value="Peripla_BP_I"/>
</dbReference>
<dbReference type="Pfam" id="PF00356">
    <property type="entry name" value="LacI"/>
    <property type="match status" value="1"/>
</dbReference>
<dbReference type="InterPro" id="IPR010982">
    <property type="entry name" value="Lambda_DNA-bd_dom_sf"/>
</dbReference>
<dbReference type="PANTHER" id="PTHR30146">
    <property type="entry name" value="LACI-RELATED TRANSCRIPTIONAL REPRESSOR"/>
    <property type="match status" value="1"/>
</dbReference>
<dbReference type="GO" id="GO:0000976">
    <property type="term" value="F:transcription cis-regulatory region binding"/>
    <property type="evidence" value="ECO:0007669"/>
    <property type="project" value="TreeGrafter"/>
</dbReference>
<evidence type="ECO:0000313" key="6">
    <source>
        <dbReference type="Proteomes" id="UP000013015"/>
    </source>
</evidence>
<sequence length="361" mass="39473">MIGIERGFAMGTREGHARPTIKDIAKAAGVGVVTVSRALNDKPEVSETTRAKVLAVAEKMGYRPNRHARLLKLSHNPAVALVVKGIDNLFFQQMLDTMETRVRERNYLLTLVKVPHWADEVEEAIKFVDEELIAGVIFLGGSFSHEAYAFERLHAPFVMSTVSRLNKVPDALYSSVSVDDAFEAEKAVRHLIELGHTRIAVLGVPSTDVSVGAQRVTGYRHALAHAGIPVDEDLIRFEVLDQGNPYTLQYGYELAKKLLAERPEVTAIFAIADVLAIGAMRAIREAGLKVPENISLVGFDGLPLGDFMDPQLTTLAQPAQQIARLTCDLLFDQIASGPSRHVFVPGTLHRGGSTGPVRTIR</sequence>
<dbReference type="PROSITE" id="PS00356">
    <property type="entry name" value="HTH_LACI_1"/>
    <property type="match status" value="1"/>
</dbReference>
<reference evidence="5 6" key="1">
    <citation type="submission" date="2013-03" db="EMBL/GenBank/DDBJ databases">
        <title>Reference genome for the Human Microbiome Project.</title>
        <authorList>
            <person name="Aqrawi P."/>
            <person name="Ayvaz T."/>
            <person name="Bess C."/>
            <person name="Blankenburg K."/>
            <person name="Coyle M."/>
            <person name="Deng J."/>
            <person name="Forbes L."/>
            <person name="Fowler G."/>
            <person name="Francisco L."/>
            <person name="Fu Q."/>
            <person name="Gibbs R."/>
            <person name="Gross S."/>
            <person name="Gubbala S."/>
            <person name="Hale W."/>
            <person name="Hemphill L."/>
            <person name="Highlander S."/>
            <person name="Hirani K."/>
            <person name="Jackson L."/>
            <person name="Jakkamsetti A."/>
            <person name="Javaid M."/>
            <person name="Jayaseelan J.C."/>
            <person name="Jiang H."/>
            <person name="Joshi V."/>
            <person name="Korchina V."/>
            <person name="Kovar C."/>
            <person name="Lara F."/>
            <person name="Lee S."/>
            <person name="Liu Y."/>
            <person name="Mata R."/>
            <person name="Mathew T."/>
            <person name="Munidasa M."/>
            <person name="Muzny D."/>
            <person name="Nazareth L."/>
            <person name="Ngo R."/>
            <person name="Nguyen L."/>
            <person name="Nguyen N."/>
            <person name="Okwuonu G."/>
            <person name="Ongeri F."/>
            <person name="Palculict T."/>
            <person name="Patil S."/>
            <person name="Petrosino J."/>
            <person name="Pham C."/>
            <person name="Pham P."/>
            <person name="Pu L.-L."/>
            <person name="Qin X."/>
            <person name="Qu J."/>
            <person name="Reid J."/>
            <person name="Ross M."/>
            <person name="Ruth R."/>
            <person name="Saada N."/>
            <person name="San Lucas F."/>
            <person name="Santibanez J."/>
            <person name="Shang Y."/>
            <person name="Simmons D."/>
            <person name="Song X.-Z."/>
            <person name="Tang L.-Y."/>
            <person name="Thornton R."/>
            <person name="Warren J."/>
            <person name="Weissenberger G."/>
            <person name="Wilczek-Boney K."/>
            <person name="Worley K."/>
            <person name="Youmans B."/>
            <person name="Zhang J."/>
            <person name="Zhang L."/>
            <person name="Zhao Z."/>
            <person name="Zhou C."/>
            <person name="Zhu D."/>
            <person name="Zhu Y."/>
        </authorList>
    </citation>
    <scope>NUCLEOTIDE SEQUENCE [LARGE SCALE GENOMIC DNA]</scope>
    <source>
        <strain evidence="5 6">F0333</strain>
    </source>
</reference>
<dbReference type="SMART" id="SM00354">
    <property type="entry name" value="HTH_LACI"/>
    <property type="match status" value="1"/>
</dbReference>
<evidence type="ECO:0000256" key="2">
    <source>
        <dbReference type="ARBA" id="ARBA00023125"/>
    </source>
</evidence>
<dbReference type="PANTHER" id="PTHR30146:SF109">
    <property type="entry name" value="HTH-TYPE TRANSCRIPTIONAL REGULATOR GALS"/>
    <property type="match status" value="1"/>
</dbReference>
<dbReference type="SUPFAM" id="SSF53822">
    <property type="entry name" value="Periplasmic binding protein-like I"/>
    <property type="match status" value="1"/>
</dbReference>
<evidence type="ECO:0000256" key="3">
    <source>
        <dbReference type="ARBA" id="ARBA00023163"/>
    </source>
</evidence>
<evidence type="ECO:0000259" key="4">
    <source>
        <dbReference type="PROSITE" id="PS50932"/>
    </source>
</evidence>
<dbReference type="Gene3D" id="1.10.260.40">
    <property type="entry name" value="lambda repressor-like DNA-binding domains"/>
    <property type="match status" value="1"/>
</dbReference>
<comment type="caution">
    <text evidence="5">The sequence shown here is derived from an EMBL/GenBank/DDBJ whole genome shotgun (WGS) entry which is preliminary data.</text>
</comment>
<dbReference type="Proteomes" id="UP000013015">
    <property type="component" value="Unassembled WGS sequence"/>
</dbReference>
<dbReference type="AlphaFoldDB" id="N6XCG1"/>
<dbReference type="PATRIC" id="fig|888050.3.peg.247"/>
<name>N6XCG1_9ACTO</name>
<keyword evidence="1" id="KW-0805">Transcription regulation</keyword>
<dbReference type="HOGENOM" id="CLU_037628_6_1_11"/>
<gene>
    <name evidence="5" type="ORF">HMPREF9004_0253</name>
</gene>
<organism evidence="5 6">
    <name type="scientific">Schaalia cardiffensis F0333</name>
    <dbReference type="NCBI Taxonomy" id="888050"/>
    <lineage>
        <taxon>Bacteria</taxon>
        <taxon>Bacillati</taxon>
        <taxon>Actinomycetota</taxon>
        <taxon>Actinomycetes</taxon>
        <taxon>Actinomycetales</taxon>
        <taxon>Actinomycetaceae</taxon>
        <taxon>Schaalia</taxon>
    </lineage>
</organism>
<dbReference type="PRINTS" id="PR00036">
    <property type="entry name" value="HTHLACI"/>
</dbReference>
<dbReference type="InterPro" id="IPR046335">
    <property type="entry name" value="LacI/GalR-like_sensor"/>
</dbReference>